<keyword evidence="5" id="KW-1015">Disulfide bond</keyword>
<dbReference type="PROSITE" id="PS00134">
    <property type="entry name" value="TRYPSIN_HIS"/>
    <property type="match status" value="1"/>
</dbReference>
<dbReference type="SUPFAM" id="SSF50494">
    <property type="entry name" value="Trypsin-like serine proteases"/>
    <property type="match status" value="1"/>
</dbReference>
<keyword evidence="4 6" id="KW-0720">Serine protease</keyword>
<evidence type="ECO:0000256" key="3">
    <source>
        <dbReference type="ARBA" id="ARBA00022801"/>
    </source>
</evidence>
<keyword evidence="3 6" id="KW-0378">Hydrolase</keyword>
<comment type="similarity">
    <text evidence="1">Belongs to the peptidase S1 family.</text>
</comment>
<evidence type="ECO:0000256" key="2">
    <source>
        <dbReference type="ARBA" id="ARBA00022670"/>
    </source>
</evidence>
<evidence type="ECO:0000256" key="4">
    <source>
        <dbReference type="ARBA" id="ARBA00022825"/>
    </source>
</evidence>
<dbReference type="InterPro" id="IPR043504">
    <property type="entry name" value="Peptidase_S1_PA_chymotrypsin"/>
</dbReference>
<evidence type="ECO:0000256" key="5">
    <source>
        <dbReference type="ARBA" id="ARBA00023157"/>
    </source>
</evidence>
<dbReference type="InterPro" id="IPR001254">
    <property type="entry name" value="Trypsin_dom"/>
</dbReference>
<gene>
    <name evidence="8" type="ORF">TDIB3V08_LOCUS10335</name>
</gene>
<dbReference type="SMART" id="SM00020">
    <property type="entry name" value="Tryp_SPc"/>
    <property type="match status" value="1"/>
</dbReference>
<evidence type="ECO:0000256" key="1">
    <source>
        <dbReference type="ARBA" id="ARBA00007664"/>
    </source>
</evidence>
<dbReference type="FunFam" id="2.40.10.10:FF:000068">
    <property type="entry name" value="transmembrane protease serine 2"/>
    <property type="match status" value="1"/>
</dbReference>
<dbReference type="InterPro" id="IPR018114">
    <property type="entry name" value="TRYPSIN_HIS"/>
</dbReference>
<dbReference type="PANTHER" id="PTHR24276:SF91">
    <property type="entry name" value="AT26814P-RELATED"/>
    <property type="match status" value="1"/>
</dbReference>
<dbReference type="PROSITE" id="PS50240">
    <property type="entry name" value="TRYPSIN_DOM"/>
    <property type="match status" value="1"/>
</dbReference>
<dbReference type="PRINTS" id="PR00722">
    <property type="entry name" value="CHYMOTRYPSIN"/>
</dbReference>
<sequence length="361" mass="38812">MNQNHRVQVEVVVPFERVEPFTTGIPTCKDVVVDMWNILILLGLTASVFGGTLKNNSLDGRIVGGTLASIEQFPFQASLHESYFNGLIDVYLCGASLISPTWVLTAAHCTISFSASSLLVRAGTANRYVGGVTRRVSLVKEHSQYNIGARWNNDVALIRVSEAFPLGPSIQPIALAPSGLLLPEGAYTRVAGWGATWVTVDCNIHQGGGVGGYLGSITGQLSGRYGRRSELVPPLDQSLERKLFCDEYTWKHDHNSVSHPLPDLLQSGGGSVDNLLQVDLPLWTNAQCAQIFDNGRLTDEMVCAGYIAGGKDTCQGDSGGALVLEGVQVGVVSWGNVCAEYPGVYARVSRFRNWITSISGV</sequence>
<name>A0A7R8VWP2_TIMDO</name>
<dbReference type="InterPro" id="IPR033116">
    <property type="entry name" value="TRYPSIN_SER"/>
</dbReference>
<organism evidence="8">
    <name type="scientific">Timema douglasi</name>
    <name type="common">Walking stick</name>
    <dbReference type="NCBI Taxonomy" id="61478"/>
    <lineage>
        <taxon>Eukaryota</taxon>
        <taxon>Metazoa</taxon>
        <taxon>Ecdysozoa</taxon>
        <taxon>Arthropoda</taxon>
        <taxon>Hexapoda</taxon>
        <taxon>Insecta</taxon>
        <taxon>Pterygota</taxon>
        <taxon>Neoptera</taxon>
        <taxon>Polyneoptera</taxon>
        <taxon>Phasmatodea</taxon>
        <taxon>Timematodea</taxon>
        <taxon>Timematoidea</taxon>
        <taxon>Timematidae</taxon>
        <taxon>Timema</taxon>
    </lineage>
</organism>
<dbReference type="EMBL" id="OA571764">
    <property type="protein sequence ID" value="CAD7204173.1"/>
    <property type="molecule type" value="Genomic_DNA"/>
</dbReference>
<feature type="domain" description="Peptidase S1" evidence="7">
    <location>
        <begin position="62"/>
        <end position="360"/>
    </location>
</feature>
<dbReference type="AlphaFoldDB" id="A0A7R8VWP2"/>
<dbReference type="Gene3D" id="2.40.10.10">
    <property type="entry name" value="Trypsin-like serine proteases"/>
    <property type="match status" value="3"/>
</dbReference>
<evidence type="ECO:0000259" key="7">
    <source>
        <dbReference type="PROSITE" id="PS50240"/>
    </source>
</evidence>
<dbReference type="GO" id="GO:0006508">
    <property type="term" value="P:proteolysis"/>
    <property type="evidence" value="ECO:0007669"/>
    <property type="project" value="UniProtKB-KW"/>
</dbReference>
<dbReference type="InterPro" id="IPR009003">
    <property type="entry name" value="Peptidase_S1_PA"/>
</dbReference>
<dbReference type="GO" id="GO:0004252">
    <property type="term" value="F:serine-type endopeptidase activity"/>
    <property type="evidence" value="ECO:0007669"/>
    <property type="project" value="InterPro"/>
</dbReference>
<dbReference type="Pfam" id="PF00089">
    <property type="entry name" value="Trypsin"/>
    <property type="match status" value="2"/>
</dbReference>
<evidence type="ECO:0000313" key="8">
    <source>
        <dbReference type="EMBL" id="CAD7204173.1"/>
    </source>
</evidence>
<dbReference type="PANTHER" id="PTHR24276">
    <property type="entry name" value="POLYSERASE-RELATED"/>
    <property type="match status" value="1"/>
</dbReference>
<protein>
    <recommendedName>
        <fullName evidence="7">Peptidase S1 domain-containing protein</fullName>
    </recommendedName>
</protein>
<proteinExistence type="inferred from homology"/>
<dbReference type="PROSITE" id="PS00135">
    <property type="entry name" value="TRYPSIN_SER"/>
    <property type="match status" value="1"/>
</dbReference>
<dbReference type="InterPro" id="IPR001314">
    <property type="entry name" value="Peptidase_S1A"/>
</dbReference>
<reference evidence="8" key="1">
    <citation type="submission" date="2020-11" db="EMBL/GenBank/DDBJ databases">
        <authorList>
            <person name="Tran Van P."/>
        </authorList>
    </citation>
    <scope>NUCLEOTIDE SEQUENCE</scope>
</reference>
<dbReference type="CDD" id="cd00190">
    <property type="entry name" value="Tryp_SPc"/>
    <property type="match status" value="1"/>
</dbReference>
<dbReference type="InterPro" id="IPR050430">
    <property type="entry name" value="Peptidase_S1"/>
</dbReference>
<evidence type="ECO:0000256" key="6">
    <source>
        <dbReference type="RuleBase" id="RU363034"/>
    </source>
</evidence>
<accession>A0A7R8VWP2</accession>
<keyword evidence="2 6" id="KW-0645">Protease</keyword>